<dbReference type="KEGG" id="thel:IG193_02090"/>
<dbReference type="Pfam" id="PF13692">
    <property type="entry name" value="Glyco_trans_1_4"/>
    <property type="match status" value="1"/>
</dbReference>
<evidence type="ECO:0000313" key="3">
    <source>
        <dbReference type="Proteomes" id="UP000594121"/>
    </source>
</evidence>
<evidence type="ECO:0000259" key="1">
    <source>
        <dbReference type="Pfam" id="PF13439"/>
    </source>
</evidence>
<dbReference type="GeneID" id="59148648"/>
<dbReference type="Proteomes" id="UP000594121">
    <property type="component" value="Chromosome"/>
</dbReference>
<dbReference type="InterPro" id="IPR050194">
    <property type="entry name" value="Glycosyltransferase_grp1"/>
</dbReference>
<proteinExistence type="predicted"/>
<protein>
    <submittedName>
        <fullName evidence="2">Glycosyltransferase family 4 protein</fullName>
    </submittedName>
</protein>
<dbReference type="InParanoid" id="A0A7L9FK75"/>
<dbReference type="Gene3D" id="3.40.50.2000">
    <property type="entry name" value="Glycogen Phosphorylase B"/>
    <property type="match status" value="2"/>
</dbReference>
<dbReference type="SUPFAM" id="SSF53756">
    <property type="entry name" value="UDP-Glycosyltransferase/glycogen phosphorylase"/>
    <property type="match status" value="1"/>
</dbReference>
<gene>
    <name evidence="2" type="ORF">IG193_02090</name>
</gene>
<organism evidence="2 3">
    <name type="scientific">Infirmifilum lucidum</name>
    <dbReference type="NCBI Taxonomy" id="2776706"/>
    <lineage>
        <taxon>Archaea</taxon>
        <taxon>Thermoproteota</taxon>
        <taxon>Thermoprotei</taxon>
        <taxon>Thermofilales</taxon>
        <taxon>Thermofilaceae</taxon>
        <taxon>Infirmifilum</taxon>
    </lineage>
</organism>
<dbReference type="EMBL" id="CP062310">
    <property type="protein sequence ID" value="QOJ79276.1"/>
    <property type="molecule type" value="Genomic_DNA"/>
</dbReference>
<feature type="domain" description="Glycosyltransferase subfamily 4-like N-terminal" evidence="1">
    <location>
        <begin position="14"/>
        <end position="159"/>
    </location>
</feature>
<dbReference type="InterPro" id="IPR028098">
    <property type="entry name" value="Glyco_trans_4-like_N"/>
</dbReference>
<dbReference type="CDD" id="cd03801">
    <property type="entry name" value="GT4_PimA-like"/>
    <property type="match status" value="1"/>
</dbReference>
<keyword evidence="2" id="KW-0808">Transferase</keyword>
<dbReference type="GO" id="GO:0016757">
    <property type="term" value="F:glycosyltransferase activity"/>
    <property type="evidence" value="ECO:0007669"/>
    <property type="project" value="TreeGrafter"/>
</dbReference>
<dbReference type="Pfam" id="PF13439">
    <property type="entry name" value="Glyco_transf_4"/>
    <property type="match status" value="1"/>
</dbReference>
<keyword evidence="3" id="KW-1185">Reference proteome</keyword>
<name>A0A7L9FK75_9CREN</name>
<sequence length="333" mass="37425">MRIAFTRRKDATYIDGVNRFVYTLAAGLERLGHEVFIVSHTAEDREAAARVFGPKAREVIALAKKHRGWLGMALDWWLKGGRLLRRLGAEAAVVNGVIPLRFKPKVAVNHGVFKVGLIGKFAAPLYRQYNEVVCVSHKLVRELEALGIRCSEIIPIPIEVARYRARPLEERERLILHVGTRPVKRADISIEAVKELRRRGHNVRLVVAGPPNPQLPRLEHVEYKFGELAELYSRALALILPSEYEALPYVALEAQASGTPVVVSDAVPEEAVVNGVTGIVVRSRDPRAYADALERLMTDEGLWRRMSAAALEHAKKYDVEAVARRWDELLSRF</sequence>
<accession>A0A7L9FK75</accession>
<dbReference type="PANTHER" id="PTHR45947:SF3">
    <property type="entry name" value="SULFOQUINOVOSYL TRANSFERASE SQD2"/>
    <property type="match status" value="1"/>
</dbReference>
<dbReference type="AlphaFoldDB" id="A0A7L9FK75"/>
<reference evidence="2 3" key="1">
    <citation type="submission" date="2020-10" db="EMBL/GenBank/DDBJ databases">
        <title>Thermofilum lucidum 3507LT sp. nov. a novel member of Thermofilaceae family isolated from Chile hot spring, and proposal of description order Thermofilales.</title>
        <authorList>
            <person name="Zayulina K.S."/>
            <person name="Elcheninov A.G."/>
            <person name="Toshchakov S.V."/>
            <person name="Kublanov I.V."/>
        </authorList>
    </citation>
    <scope>NUCLEOTIDE SEQUENCE [LARGE SCALE GENOMIC DNA]</scope>
    <source>
        <strain evidence="2 3">3507LT</strain>
    </source>
</reference>
<dbReference type="RefSeq" id="WP_192819248.1">
    <property type="nucleotide sequence ID" value="NZ_CP062310.1"/>
</dbReference>
<dbReference type="PANTHER" id="PTHR45947">
    <property type="entry name" value="SULFOQUINOVOSYL TRANSFERASE SQD2"/>
    <property type="match status" value="1"/>
</dbReference>
<evidence type="ECO:0000313" key="2">
    <source>
        <dbReference type="EMBL" id="QOJ79276.1"/>
    </source>
</evidence>